<evidence type="ECO:0000313" key="2">
    <source>
        <dbReference type="Proteomes" id="UP000295788"/>
    </source>
</evidence>
<dbReference type="Proteomes" id="UP000295788">
    <property type="component" value="Unassembled WGS sequence"/>
</dbReference>
<protein>
    <submittedName>
        <fullName evidence="1">Uncharacterized protein</fullName>
    </submittedName>
</protein>
<keyword evidence="2" id="KW-1185">Reference proteome</keyword>
<reference evidence="1 2" key="1">
    <citation type="submission" date="2019-03" db="EMBL/GenBank/DDBJ databases">
        <title>Genomic Encyclopedia of Type Strains, Phase IV (KMG-IV): sequencing the most valuable type-strain genomes for metagenomic binning, comparative biology and taxonomic classification.</title>
        <authorList>
            <person name="Goeker M."/>
        </authorList>
    </citation>
    <scope>NUCLEOTIDE SEQUENCE [LARGE SCALE GENOMIC DNA]</scope>
    <source>
        <strain evidence="1 2">DSM 23802</strain>
    </source>
</reference>
<name>A0A4R3KNE4_9BACI</name>
<sequence>MIMKVITIIFVLPMLIGLISGEFLSKKEKPWEASTNNHYKLTDKIINLNMNNHYRYVGEKFDALEYYKNKRW</sequence>
<organism evidence="1 2">
    <name type="scientific">Tepidibacillus fermentans</name>
    <dbReference type="NCBI Taxonomy" id="1281767"/>
    <lineage>
        <taxon>Bacteria</taxon>
        <taxon>Bacillati</taxon>
        <taxon>Bacillota</taxon>
        <taxon>Bacilli</taxon>
        <taxon>Bacillales</taxon>
        <taxon>Bacillaceae</taxon>
        <taxon>Tepidibacillus</taxon>
    </lineage>
</organism>
<accession>A0A4R3KNE4</accession>
<evidence type="ECO:0000313" key="1">
    <source>
        <dbReference type="EMBL" id="TCS84548.1"/>
    </source>
</evidence>
<comment type="caution">
    <text evidence="1">The sequence shown here is derived from an EMBL/GenBank/DDBJ whole genome shotgun (WGS) entry which is preliminary data.</text>
</comment>
<dbReference type="EMBL" id="SMAB01000001">
    <property type="protein sequence ID" value="TCS84548.1"/>
    <property type="molecule type" value="Genomic_DNA"/>
</dbReference>
<dbReference type="AlphaFoldDB" id="A0A4R3KNE4"/>
<dbReference type="RefSeq" id="WP_132766773.1">
    <property type="nucleotide sequence ID" value="NZ_SMAB01000001.1"/>
</dbReference>
<proteinExistence type="predicted"/>
<gene>
    <name evidence="1" type="ORF">EDD72_101217</name>
</gene>